<evidence type="ECO:0000256" key="3">
    <source>
        <dbReference type="PROSITE-ProRule" id="PRU00175"/>
    </source>
</evidence>
<dbReference type="SUPFAM" id="SSF47769">
    <property type="entry name" value="SAM/Pointed domain"/>
    <property type="match status" value="1"/>
</dbReference>
<dbReference type="InterPro" id="IPR001660">
    <property type="entry name" value="SAM"/>
</dbReference>
<dbReference type="SUPFAM" id="SSF57850">
    <property type="entry name" value="RING/U-box"/>
    <property type="match status" value="1"/>
</dbReference>
<sequence length="480" mass="53493">MFPFQVSDFLRSRGVAEGVIKEFEKQKIDGVALAKMNETHFESLGLSAMGDRLALIAFCAPKEESLDEKVERLKEALNGKGKRSRESATVDGKIKKASKPTLKIEFGWKHYHGGKFVQVKKGKGGGNRSVDMKRIAEYEECLLKAQELFFPKLSSQYGKFTAMDAHLGNYNAEKIEEQEFTVENYKTMTGMSLPRLYLVTKAKAKSRILQQKTPTATHTGSDSLSSNEVQRSLQNDMLIPVTQELPVNFMQADEYDGHEMSDLVPTDESQLIQSRVAWCCKESSKTTISRTFKPTAVVKDLYTWVGCLPSVPSHFSVVLDSGPILKDLSQQLCHIGRHIIVEVLQILPDVITGTDLLSSELRCLCAICKEGLILPNDMVARPNNCLHIFHLTCIDEWLKVDNEGMSCPICETLFTCTIMCSAPKEPSEAKRCSGVLSQESQDPIANNISVEAQPLVFEEYMDNGQEAVKLYDARTKSGKG</sequence>
<keyword evidence="1 3" id="KW-0863">Zinc-finger</keyword>
<comment type="caution">
    <text evidence="5">The sequence shown here is derived from an EMBL/GenBank/DDBJ whole genome shotgun (WGS) entry which is preliminary data.</text>
</comment>
<organism evidence="5 6">
    <name type="scientific">Desmophyllum pertusum</name>
    <dbReference type="NCBI Taxonomy" id="174260"/>
    <lineage>
        <taxon>Eukaryota</taxon>
        <taxon>Metazoa</taxon>
        <taxon>Cnidaria</taxon>
        <taxon>Anthozoa</taxon>
        <taxon>Hexacorallia</taxon>
        <taxon>Scleractinia</taxon>
        <taxon>Caryophylliina</taxon>
        <taxon>Caryophylliidae</taxon>
        <taxon>Desmophyllum</taxon>
    </lineage>
</organism>
<reference evidence="5" key="1">
    <citation type="submission" date="2023-01" db="EMBL/GenBank/DDBJ databases">
        <title>Genome assembly of the deep-sea coral Lophelia pertusa.</title>
        <authorList>
            <person name="Herrera S."/>
            <person name="Cordes E."/>
        </authorList>
    </citation>
    <scope>NUCLEOTIDE SEQUENCE</scope>
    <source>
        <strain evidence="5">USNM1676648</strain>
        <tissue evidence="5">Polyp</tissue>
    </source>
</reference>
<dbReference type="Pfam" id="PF13639">
    <property type="entry name" value="zf-RING_2"/>
    <property type="match status" value="1"/>
</dbReference>
<accession>A0A9X0CYE3</accession>
<dbReference type="Gene3D" id="1.10.150.50">
    <property type="entry name" value="Transcription Factor, Ets-1"/>
    <property type="match status" value="1"/>
</dbReference>
<evidence type="ECO:0000256" key="1">
    <source>
        <dbReference type="ARBA" id="ARBA00022771"/>
    </source>
</evidence>
<evidence type="ECO:0000259" key="4">
    <source>
        <dbReference type="PROSITE" id="PS50089"/>
    </source>
</evidence>
<proteinExistence type="predicted"/>
<gene>
    <name evidence="5" type="ORF">OS493_010841</name>
</gene>
<dbReference type="Pfam" id="PF07647">
    <property type="entry name" value="SAM_2"/>
    <property type="match status" value="1"/>
</dbReference>
<dbReference type="Gene3D" id="3.30.40.10">
    <property type="entry name" value="Zinc/RING finger domain, C3HC4 (zinc finger)"/>
    <property type="match status" value="1"/>
</dbReference>
<dbReference type="OrthoDB" id="5979482at2759"/>
<keyword evidence="6" id="KW-1185">Reference proteome</keyword>
<dbReference type="GO" id="GO:0008270">
    <property type="term" value="F:zinc ion binding"/>
    <property type="evidence" value="ECO:0007669"/>
    <property type="project" value="UniProtKB-KW"/>
</dbReference>
<name>A0A9X0CYE3_9CNID</name>
<keyword evidence="1 3" id="KW-0479">Metal-binding</keyword>
<dbReference type="Proteomes" id="UP001163046">
    <property type="component" value="Unassembled WGS sequence"/>
</dbReference>
<evidence type="ECO:0000313" key="6">
    <source>
        <dbReference type="Proteomes" id="UP001163046"/>
    </source>
</evidence>
<dbReference type="PANTHER" id="PTHR22765">
    <property type="entry name" value="RING FINGER AND PROTEASE ASSOCIATED DOMAIN-CONTAINING"/>
    <property type="match status" value="1"/>
</dbReference>
<evidence type="ECO:0000313" key="5">
    <source>
        <dbReference type="EMBL" id="KAJ7380130.1"/>
    </source>
</evidence>
<dbReference type="InterPro" id="IPR051826">
    <property type="entry name" value="E3_ubiquitin-ligase_domain"/>
</dbReference>
<dbReference type="SMART" id="SM00184">
    <property type="entry name" value="RING"/>
    <property type="match status" value="1"/>
</dbReference>
<protein>
    <recommendedName>
        <fullName evidence="4">RING-type domain-containing protein</fullName>
    </recommendedName>
</protein>
<dbReference type="AlphaFoldDB" id="A0A9X0CYE3"/>
<dbReference type="InterPro" id="IPR013761">
    <property type="entry name" value="SAM/pointed_sf"/>
</dbReference>
<dbReference type="PROSITE" id="PS50089">
    <property type="entry name" value="ZF_RING_2"/>
    <property type="match status" value="1"/>
</dbReference>
<dbReference type="GO" id="GO:0061630">
    <property type="term" value="F:ubiquitin protein ligase activity"/>
    <property type="evidence" value="ECO:0007669"/>
    <property type="project" value="TreeGrafter"/>
</dbReference>
<dbReference type="InterPro" id="IPR013083">
    <property type="entry name" value="Znf_RING/FYVE/PHD"/>
</dbReference>
<feature type="domain" description="RING-type" evidence="4">
    <location>
        <begin position="365"/>
        <end position="411"/>
    </location>
</feature>
<dbReference type="EMBL" id="MU826354">
    <property type="protein sequence ID" value="KAJ7380130.1"/>
    <property type="molecule type" value="Genomic_DNA"/>
</dbReference>
<dbReference type="PANTHER" id="PTHR22765:SF434">
    <property type="entry name" value="GB|AAD18119.1-RELATED"/>
    <property type="match status" value="1"/>
</dbReference>
<keyword evidence="2" id="KW-0862">Zinc</keyword>
<evidence type="ECO:0000256" key="2">
    <source>
        <dbReference type="ARBA" id="ARBA00022833"/>
    </source>
</evidence>
<dbReference type="InterPro" id="IPR001841">
    <property type="entry name" value="Znf_RING"/>
</dbReference>
<dbReference type="GO" id="GO:0006511">
    <property type="term" value="P:ubiquitin-dependent protein catabolic process"/>
    <property type="evidence" value="ECO:0007669"/>
    <property type="project" value="TreeGrafter"/>
</dbReference>